<protein>
    <submittedName>
        <fullName evidence="2">Sugar phosphate isomerase/epimerase</fullName>
    </submittedName>
</protein>
<dbReference type="InterPro" id="IPR013022">
    <property type="entry name" value="Xyl_isomerase-like_TIM-brl"/>
</dbReference>
<dbReference type="EMBL" id="JAAKYA010000052">
    <property type="protein sequence ID" value="NGO39332.1"/>
    <property type="molecule type" value="Genomic_DNA"/>
</dbReference>
<dbReference type="PANTHER" id="PTHR12110">
    <property type="entry name" value="HYDROXYPYRUVATE ISOMERASE"/>
    <property type="match status" value="1"/>
</dbReference>
<keyword evidence="3" id="KW-1185">Reference proteome</keyword>
<dbReference type="PANTHER" id="PTHR12110:SF41">
    <property type="entry name" value="INOSOSE DEHYDRATASE"/>
    <property type="match status" value="1"/>
</dbReference>
<dbReference type="InterPro" id="IPR050312">
    <property type="entry name" value="IolE/XylAMocC-like"/>
</dbReference>
<name>A0A6M1RX43_9BACT</name>
<dbReference type="Pfam" id="PF01261">
    <property type="entry name" value="AP_endonuc_2"/>
    <property type="match status" value="1"/>
</dbReference>
<reference evidence="2 3" key="1">
    <citation type="submission" date="2020-02" db="EMBL/GenBank/DDBJ databases">
        <title>Draft genome sequence of Limisphaera ngatamarikiensis NGM72.4T, a thermophilic Verrucomicrobia grouped in subdivision 3.</title>
        <authorList>
            <person name="Carere C.R."/>
            <person name="Steen J."/>
            <person name="Hugenholtz P."/>
            <person name="Stott M.B."/>
        </authorList>
    </citation>
    <scope>NUCLEOTIDE SEQUENCE [LARGE SCALE GENOMIC DNA]</scope>
    <source>
        <strain evidence="2 3">NGM72.4</strain>
    </source>
</reference>
<evidence type="ECO:0000313" key="3">
    <source>
        <dbReference type="Proteomes" id="UP000477311"/>
    </source>
</evidence>
<dbReference type="AlphaFoldDB" id="A0A6M1RX43"/>
<organism evidence="2 3">
    <name type="scientific">Limisphaera ngatamarikiensis</name>
    <dbReference type="NCBI Taxonomy" id="1324935"/>
    <lineage>
        <taxon>Bacteria</taxon>
        <taxon>Pseudomonadati</taxon>
        <taxon>Verrucomicrobiota</taxon>
        <taxon>Verrucomicrobiia</taxon>
        <taxon>Limisphaerales</taxon>
        <taxon>Limisphaeraceae</taxon>
        <taxon>Limisphaera</taxon>
    </lineage>
</organism>
<evidence type="ECO:0000259" key="1">
    <source>
        <dbReference type="Pfam" id="PF01261"/>
    </source>
</evidence>
<dbReference type="InterPro" id="IPR036237">
    <property type="entry name" value="Xyl_isomerase-like_sf"/>
</dbReference>
<evidence type="ECO:0000313" key="2">
    <source>
        <dbReference type="EMBL" id="NGO39332.1"/>
    </source>
</evidence>
<comment type="caution">
    <text evidence="2">The sequence shown here is derived from an EMBL/GenBank/DDBJ whole genome shotgun (WGS) entry which is preliminary data.</text>
</comment>
<proteinExistence type="predicted"/>
<keyword evidence="2" id="KW-0413">Isomerase</keyword>
<sequence>MGLSAVGSARLLGADAGRPKIPVGVQLYSVRDLCAKDLAGTLAQVARIGYKGVEWAGYYNRSARELRKMLDDVGLVTCGTHTPYESILPDKLSATIEFNQVLGNRFLIVPWMEGKSREEWLQKARLFNEVADKVRAHGMYVGYHAHAHDFQKFDGETAWDLFFGNTHPDVVMQLDTSNCREGGADPVEVLRRYPGRALTIHLKPHGGGPEAVFGEDKVNWPAVFEWCETRGGTQWYVVEHETSKDPMNAIRRAYEALQKMGKV</sequence>
<feature type="domain" description="Xylose isomerase-like TIM barrel" evidence="1">
    <location>
        <begin position="42"/>
        <end position="259"/>
    </location>
</feature>
<dbReference type="Gene3D" id="3.20.20.150">
    <property type="entry name" value="Divalent-metal-dependent TIM barrel enzymes"/>
    <property type="match status" value="1"/>
</dbReference>
<gene>
    <name evidence="2" type="ORF">G4L39_07955</name>
</gene>
<dbReference type="GO" id="GO:0016853">
    <property type="term" value="F:isomerase activity"/>
    <property type="evidence" value="ECO:0007669"/>
    <property type="project" value="UniProtKB-KW"/>
</dbReference>
<accession>A0A6M1RX43</accession>
<dbReference type="SUPFAM" id="SSF51658">
    <property type="entry name" value="Xylose isomerase-like"/>
    <property type="match status" value="1"/>
</dbReference>
<dbReference type="Proteomes" id="UP000477311">
    <property type="component" value="Unassembled WGS sequence"/>
</dbReference>